<dbReference type="Gene3D" id="2.40.50.140">
    <property type="entry name" value="Nucleic acid-binding proteins"/>
    <property type="match status" value="1"/>
</dbReference>
<evidence type="ECO:0000256" key="2">
    <source>
        <dbReference type="ARBA" id="ARBA00021310"/>
    </source>
</evidence>
<evidence type="ECO:0000259" key="8">
    <source>
        <dbReference type="Pfam" id="PF11967"/>
    </source>
</evidence>
<dbReference type="SUPFAM" id="SSF50249">
    <property type="entry name" value="Nucleic acid-binding proteins"/>
    <property type="match status" value="1"/>
</dbReference>
<dbReference type="NCBIfam" id="TIGR00613">
    <property type="entry name" value="reco"/>
    <property type="match status" value="1"/>
</dbReference>
<protein>
    <recommendedName>
        <fullName evidence="2 7">DNA repair protein RecO</fullName>
    </recommendedName>
    <alternativeName>
        <fullName evidence="6 7">Recombination protein O</fullName>
    </alternativeName>
</protein>
<evidence type="ECO:0000313" key="10">
    <source>
        <dbReference type="Proteomes" id="UP001429357"/>
    </source>
</evidence>
<evidence type="ECO:0000313" key="9">
    <source>
        <dbReference type="EMBL" id="MEO1781697.1"/>
    </source>
</evidence>
<dbReference type="PANTHER" id="PTHR33991:SF1">
    <property type="entry name" value="DNA REPAIR PROTEIN RECO"/>
    <property type="match status" value="1"/>
</dbReference>
<evidence type="ECO:0000256" key="1">
    <source>
        <dbReference type="ARBA" id="ARBA00007452"/>
    </source>
</evidence>
<dbReference type="InterPro" id="IPR022572">
    <property type="entry name" value="DNA_rep/recomb_RecO_N"/>
</dbReference>
<keyword evidence="10" id="KW-1185">Reference proteome</keyword>
<dbReference type="EMBL" id="MAEI02000001">
    <property type="protein sequence ID" value="MEO1781697.1"/>
    <property type="molecule type" value="Genomic_DNA"/>
</dbReference>
<dbReference type="Pfam" id="PF11967">
    <property type="entry name" value="RecO_N"/>
    <property type="match status" value="1"/>
</dbReference>
<dbReference type="Proteomes" id="UP001429357">
    <property type="component" value="Unassembled WGS sequence"/>
</dbReference>
<comment type="similarity">
    <text evidence="1 7">Belongs to the RecO family.</text>
</comment>
<organism evidence="9 10">
    <name type="scientific">Enterococcus diestrammenae</name>
    <dbReference type="NCBI Taxonomy" id="1155073"/>
    <lineage>
        <taxon>Bacteria</taxon>
        <taxon>Bacillati</taxon>
        <taxon>Bacillota</taxon>
        <taxon>Bacilli</taxon>
        <taxon>Lactobacillales</taxon>
        <taxon>Enterococcaceae</taxon>
        <taxon>Enterococcus</taxon>
    </lineage>
</organism>
<dbReference type="Pfam" id="PF02565">
    <property type="entry name" value="RecO_C"/>
    <property type="match status" value="1"/>
</dbReference>
<evidence type="ECO:0000256" key="3">
    <source>
        <dbReference type="ARBA" id="ARBA00022763"/>
    </source>
</evidence>
<gene>
    <name evidence="7" type="primary">recO</name>
    <name evidence="9" type="ORF">BAU18_001284</name>
</gene>
<sequence>MQVAETKGIVLFSRDYQEKDKLVKIFTESYGKQMFFVKGAHRKNNPLAPALLNFTEAVYFGSIRSEGLSFLNGAKEVKPFRQIQQDIFLTAYGSYLLNLVDVAIEDHLYDPHLYSFTQQALMQLDNGSDPEIITNIFELQLLQRFGVAPQLDHCAVCGNQEGPFDYSSKYAGLLCQRHFEMDRYRWHVNPRGLHLARLLMQISYEQINSIQVKAETKQNLRYFIDQLYEEYVGIHLKSKKFIDDMQSWSKLLMPKADEKKEPNEE</sequence>
<reference evidence="10" key="1">
    <citation type="submission" date="2016-06" db="EMBL/GenBank/DDBJ databases">
        <title>Four novel species of enterococci isolated from chicken manure.</title>
        <authorList>
            <person name="Van Tyne D."/>
        </authorList>
    </citation>
    <scope>NUCLEOTIDE SEQUENCE [LARGE SCALE GENOMIC DNA]</scope>
    <source>
        <strain evidence="10">JM9A</strain>
    </source>
</reference>
<reference evidence="9 10" key="2">
    <citation type="submission" date="2024-02" db="EMBL/GenBank/DDBJ databases">
        <title>The Genome Sequence of Enterococcus diestrammenae JM9A.</title>
        <authorList>
            <person name="Earl A."/>
            <person name="Manson A."/>
            <person name="Gilmore M."/>
            <person name="Sanders J."/>
            <person name="Shea T."/>
            <person name="Howe W."/>
            <person name="Livny J."/>
            <person name="Cuomo C."/>
            <person name="Neafsey D."/>
            <person name="Birren B."/>
        </authorList>
    </citation>
    <scope>NUCLEOTIDE SEQUENCE [LARGE SCALE GENOMIC DNA]</scope>
    <source>
        <strain evidence="9 10">JM9A</strain>
    </source>
</reference>
<dbReference type="InterPro" id="IPR003717">
    <property type="entry name" value="RecO"/>
</dbReference>
<accession>A0ABV0F3T2</accession>
<comment type="function">
    <text evidence="7">Involved in DNA repair and RecF pathway recombination.</text>
</comment>
<keyword evidence="3 7" id="KW-0227">DNA damage</keyword>
<dbReference type="InterPro" id="IPR042242">
    <property type="entry name" value="RecO_C"/>
</dbReference>
<dbReference type="PANTHER" id="PTHR33991">
    <property type="entry name" value="DNA REPAIR PROTEIN RECO"/>
    <property type="match status" value="1"/>
</dbReference>
<evidence type="ECO:0000256" key="4">
    <source>
        <dbReference type="ARBA" id="ARBA00023172"/>
    </source>
</evidence>
<evidence type="ECO:0000256" key="6">
    <source>
        <dbReference type="ARBA" id="ARBA00033409"/>
    </source>
</evidence>
<dbReference type="SUPFAM" id="SSF57863">
    <property type="entry name" value="ArfGap/RecO-like zinc finger"/>
    <property type="match status" value="1"/>
</dbReference>
<dbReference type="HAMAP" id="MF_00201">
    <property type="entry name" value="RecO"/>
    <property type="match status" value="1"/>
</dbReference>
<keyword evidence="4 7" id="KW-0233">DNA recombination</keyword>
<evidence type="ECO:0000256" key="7">
    <source>
        <dbReference type="HAMAP-Rule" id="MF_00201"/>
    </source>
</evidence>
<evidence type="ECO:0000256" key="5">
    <source>
        <dbReference type="ARBA" id="ARBA00023204"/>
    </source>
</evidence>
<proteinExistence type="inferred from homology"/>
<dbReference type="Gene3D" id="1.20.1440.120">
    <property type="entry name" value="Recombination protein O, C-terminal domain"/>
    <property type="match status" value="1"/>
</dbReference>
<comment type="caution">
    <text evidence="9">The sequence shown here is derived from an EMBL/GenBank/DDBJ whole genome shotgun (WGS) entry which is preliminary data.</text>
</comment>
<dbReference type="RefSeq" id="WP_161868416.1">
    <property type="nucleotide sequence ID" value="NZ_MAEI02000001.1"/>
</dbReference>
<dbReference type="InterPro" id="IPR037278">
    <property type="entry name" value="ARFGAP/RecO"/>
</dbReference>
<dbReference type="InterPro" id="IPR012340">
    <property type="entry name" value="NA-bd_OB-fold"/>
</dbReference>
<keyword evidence="5 7" id="KW-0234">DNA repair</keyword>
<name>A0ABV0F3T2_9ENTE</name>
<feature type="domain" description="DNA replication/recombination mediator RecO N-terminal" evidence="8">
    <location>
        <begin position="1"/>
        <end position="80"/>
    </location>
</feature>